<evidence type="ECO:0000256" key="1">
    <source>
        <dbReference type="ARBA" id="ARBA00004141"/>
    </source>
</evidence>
<dbReference type="InterPro" id="IPR012340">
    <property type="entry name" value="NA-bd_OB-fold"/>
</dbReference>
<dbReference type="PRINTS" id="PR00259">
    <property type="entry name" value="TMFOUR"/>
</dbReference>
<dbReference type="GO" id="GO:0003676">
    <property type="term" value="F:nucleic acid binding"/>
    <property type="evidence" value="ECO:0007669"/>
    <property type="project" value="InterPro"/>
</dbReference>
<dbReference type="PANTHER" id="PTHR47600">
    <property type="entry name" value="NUCLEIC ACID-BINDING, OB-FOLD-LIKE PROTEIN"/>
    <property type="match status" value="1"/>
</dbReference>
<evidence type="ECO:0000256" key="5">
    <source>
        <dbReference type="SAM" id="MobiDB-lite"/>
    </source>
</evidence>
<evidence type="ECO:0000256" key="4">
    <source>
        <dbReference type="ARBA" id="ARBA00023136"/>
    </source>
</evidence>
<dbReference type="Gene3D" id="2.40.50.140">
    <property type="entry name" value="Nucleic acid-binding proteins"/>
    <property type="match status" value="1"/>
</dbReference>
<dbReference type="PANTHER" id="PTHR47600:SF1">
    <property type="entry name" value="NUCLEIC ACID-BINDING, OB-FOLD-LIKE PROTEIN"/>
    <property type="match status" value="1"/>
</dbReference>
<keyword evidence="4 6" id="KW-0472">Membrane</keyword>
<dbReference type="STRING" id="3818.A0A444ZYJ0"/>
<dbReference type="SMART" id="SM00316">
    <property type="entry name" value="S1"/>
    <property type="match status" value="2"/>
</dbReference>
<evidence type="ECO:0000259" key="7">
    <source>
        <dbReference type="PROSITE" id="PS50126"/>
    </source>
</evidence>
<dbReference type="Pfam" id="PF00575">
    <property type="entry name" value="S1"/>
    <property type="match status" value="1"/>
</dbReference>
<feature type="compositionally biased region" description="Basic and acidic residues" evidence="5">
    <location>
        <begin position="225"/>
        <end position="251"/>
    </location>
</feature>
<dbReference type="EMBL" id="SDMP01000013">
    <property type="protein sequence ID" value="RYR19300.1"/>
    <property type="molecule type" value="Genomic_DNA"/>
</dbReference>
<keyword evidence="9" id="KW-1185">Reference proteome</keyword>
<evidence type="ECO:0000313" key="9">
    <source>
        <dbReference type="Proteomes" id="UP000289738"/>
    </source>
</evidence>
<evidence type="ECO:0000256" key="6">
    <source>
        <dbReference type="SAM" id="Phobius"/>
    </source>
</evidence>
<protein>
    <recommendedName>
        <fullName evidence="7">S1 motif domain-containing protein</fullName>
    </recommendedName>
</protein>
<accession>A0A444ZYJ0</accession>
<evidence type="ECO:0000313" key="8">
    <source>
        <dbReference type="EMBL" id="RYR19300.1"/>
    </source>
</evidence>
<dbReference type="InterPro" id="IPR018499">
    <property type="entry name" value="Tetraspanin/Peripherin"/>
</dbReference>
<feature type="compositionally biased region" description="Basic and acidic residues" evidence="5">
    <location>
        <begin position="258"/>
        <end position="275"/>
    </location>
</feature>
<evidence type="ECO:0000256" key="3">
    <source>
        <dbReference type="ARBA" id="ARBA00022989"/>
    </source>
</evidence>
<feature type="transmembrane region" description="Helical" evidence="6">
    <location>
        <begin position="841"/>
        <end position="859"/>
    </location>
</feature>
<dbReference type="AlphaFoldDB" id="A0A444ZYJ0"/>
<reference evidence="8 9" key="1">
    <citation type="submission" date="2019-01" db="EMBL/GenBank/DDBJ databases">
        <title>Sequencing of cultivated peanut Arachis hypogaea provides insights into genome evolution and oil improvement.</title>
        <authorList>
            <person name="Chen X."/>
        </authorList>
    </citation>
    <scope>NUCLEOTIDE SEQUENCE [LARGE SCALE GENOMIC DNA]</scope>
    <source>
        <strain evidence="9">cv. Fuhuasheng</strain>
        <tissue evidence="8">Leaves</tissue>
    </source>
</reference>
<dbReference type="Proteomes" id="UP000289738">
    <property type="component" value="Chromosome B03"/>
</dbReference>
<gene>
    <name evidence="8" type="ORF">Ahy_B03g064055</name>
</gene>
<dbReference type="InterPro" id="IPR003029">
    <property type="entry name" value="S1_domain"/>
</dbReference>
<feature type="transmembrane region" description="Helical" evidence="6">
    <location>
        <begin position="899"/>
        <end position="925"/>
    </location>
</feature>
<name>A0A444ZYJ0_ARAHY</name>
<proteinExistence type="predicted"/>
<comment type="subcellular location">
    <subcellularLocation>
        <location evidence="1">Membrane</location>
        <topology evidence="1">Multi-pass membrane protein</topology>
    </subcellularLocation>
</comment>
<dbReference type="PROSITE" id="PS50126">
    <property type="entry name" value="S1"/>
    <property type="match status" value="1"/>
</dbReference>
<sequence length="1127" mass="128064">MGFHALANSKSFFTSETHLPYLPSFSSDRRRPTPTPLTRTLHLNQRPNSLRVFASQEEPPKLNSQDLMELKFGRLLGEDPKLTLAKIMGRKANPDATFLDIEKSYYKKGKHVEVEEVPFEGSKERKSSSKLDGLGLVRPVPAKGASFQSSDNKVPLEIKKPSQQQSNAGNVNKSILKKPLQSNAGSLNISSAPNVILRKPTVYKEDDEDVLSRLRVRPNLYQHMRDGQVKEKFSDMSLLRKPEPPIAKDEDTNQESSTRADNENDLKISVEDSRGKAGNWTLLEQPHRPESNNDEQSADSNVMLKNDELEQHYEFQQELSDSSQLSNLNSVDKVDLSVQVPLQGKPQRLDQHVKQTSDVVEENAFMNTGGYKNNDELGNLVDVSDFQEGEDADWTRAEDLIRNGDRADVEILSCSSKGFIVSFGSLVGFLPYRNLVSKWKFLAFESWLRKKGLDPSMYKQSLDTITSYDAEKNKISPNSPLYQENDTNVEEKFSPDIKMEDLLRIYDQEKIEFLSSFIGQKVRANLLSVERKSRKLIFSLKPKEKEDLLEKKRNLMARLQVGDIVKCCIQKITYFGIFVELEGESALIHQSELSWDATLNPASYFKIGQVIEAKVLQLDFALGRISLSLKGVTPDPLMDSLESVVGEHGHLDGRLEEAQTDEEWPEVESLIKELQKIEGIESVSKGRFFRSPGLAPTFQVYMASIFDNQYKLLARFGNKIQEVIVETCIDKERMKSAANLQPKLINTHLGKSIVVQFHYKVLSFFEGWDWVAFIVVKERKHVDCRGILKWFDLRLNRVPFRGVQRAAHIHRPIKFQDSLPHFSFLSQQTMGVGTSTFVTRWINFLTMVLAIVVIVFGAWMSMHHDGCRKSLTLPVLALGAVIFLISIVGFLGALKNNSILLWIYLILLFFVLVGILVFTVLVFIVTNDGSGHSVTGLRYKEYQLQDYSSWFLKELNNSHNWERLRVCLVKSDDCNKLSKKYKVWALQYFTEISYMLVVLSSTQRILIYPISNFMLQTLKEYKLAKLSPVEAGCCRPPSQCGFPAVNSSYYDLTFHPASANKDCKRYKNSGAIKCYDCDSCKAGVAQYMKIEWRVVAIFNVVLFVVLCIVYFVGCCARRNAARGHSKA</sequence>
<feature type="domain" description="S1 motif" evidence="7">
    <location>
        <begin position="562"/>
        <end position="630"/>
    </location>
</feature>
<keyword evidence="3 6" id="KW-1133">Transmembrane helix</keyword>
<feature type="region of interest" description="Disordered" evidence="5">
    <location>
        <begin position="225"/>
        <end position="298"/>
    </location>
</feature>
<dbReference type="SUPFAM" id="SSF50249">
    <property type="entry name" value="Nucleic acid-binding proteins"/>
    <property type="match status" value="1"/>
</dbReference>
<organism evidence="8 9">
    <name type="scientific">Arachis hypogaea</name>
    <name type="common">Peanut</name>
    <dbReference type="NCBI Taxonomy" id="3818"/>
    <lineage>
        <taxon>Eukaryota</taxon>
        <taxon>Viridiplantae</taxon>
        <taxon>Streptophyta</taxon>
        <taxon>Embryophyta</taxon>
        <taxon>Tracheophyta</taxon>
        <taxon>Spermatophyta</taxon>
        <taxon>Magnoliopsida</taxon>
        <taxon>eudicotyledons</taxon>
        <taxon>Gunneridae</taxon>
        <taxon>Pentapetalae</taxon>
        <taxon>rosids</taxon>
        <taxon>fabids</taxon>
        <taxon>Fabales</taxon>
        <taxon>Fabaceae</taxon>
        <taxon>Papilionoideae</taxon>
        <taxon>50 kb inversion clade</taxon>
        <taxon>dalbergioids sensu lato</taxon>
        <taxon>Dalbergieae</taxon>
        <taxon>Pterocarpus clade</taxon>
        <taxon>Arachis</taxon>
    </lineage>
</organism>
<dbReference type="Pfam" id="PF00335">
    <property type="entry name" value="Tetraspanin"/>
    <property type="match status" value="1"/>
</dbReference>
<dbReference type="GO" id="GO:0016020">
    <property type="term" value="C:membrane"/>
    <property type="evidence" value="ECO:0007669"/>
    <property type="project" value="UniProtKB-SubCell"/>
</dbReference>
<feature type="transmembrane region" description="Helical" evidence="6">
    <location>
        <begin position="1094"/>
        <end position="1113"/>
    </location>
</feature>
<feature type="transmembrane region" description="Helical" evidence="6">
    <location>
        <begin position="871"/>
        <end position="893"/>
    </location>
</feature>
<comment type="caution">
    <text evidence="8">The sequence shown here is derived from an EMBL/GenBank/DDBJ whole genome shotgun (WGS) entry which is preliminary data.</text>
</comment>
<keyword evidence="2 6" id="KW-0812">Transmembrane</keyword>
<evidence type="ECO:0000256" key="2">
    <source>
        <dbReference type="ARBA" id="ARBA00022692"/>
    </source>
</evidence>